<comment type="caution">
    <text evidence="12">The sequence shown here is derived from an EMBL/GenBank/DDBJ whole genome shotgun (WGS) entry which is preliminary data.</text>
</comment>
<dbReference type="InterPro" id="IPR001841">
    <property type="entry name" value="Znf_RING"/>
</dbReference>
<name>A0A1E5R9D3_9ASCO</name>
<dbReference type="CDD" id="cd16573">
    <property type="entry name" value="RING-HC_TFB3-like"/>
    <property type="match status" value="1"/>
</dbReference>
<evidence type="ECO:0000256" key="2">
    <source>
        <dbReference type="ARBA" id="ARBA00022257"/>
    </source>
</evidence>
<dbReference type="FunFam" id="3.30.40.10:FF:000037">
    <property type="entry name" value="Cdk-activating kinase assembly factor MAT1, centre"/>
    <property type="match status" value="1"/>
</dbReference>
<feature type="domain" description="RING-type" evidence="11">
    <location>
        <begin position="48"/>
        <end position="93"/>
    </location>
</feature>
<evidence type="ECO:0000256" key="6">
    <source>
        <dbReference type="ARBA" id="ARBA00023242"/>
    </source>
</evidence>
<dbReference type="PANTHER" id="PTHR12683">
    <property type="entry name" value="CDK-ACTIVATING KINASE ASSEMBLY FACTOR MAT1"/>
    <property type="match status" value="1"/>
</dbReference>
<comment type="subcellular location">
    <subcellularLocation>
        <location evidence="1">Nucleus</location>
    </subcellularLocation>
</comment>
<keyword evidence="3" id="KW-0479">Metal-binding</keyword>
<evidence type="ECO:0000256" key="3">
    <source>
        <dbReference type="ARBA" id="ARBA00022723"/>
    </source>
</evidence>
<evidence type="ECO:0000256" key="7">
    <source>
        <dbReference type="ARBA" id="ARBA00029873"/>
    </source>
</evidence>
<evidence type="ECO:0000256" key="1">
    <source>
        <dbReference type="ARBA" id="ARBA00004123"/>
    </source>
</evidence>
<organism evidence="12 13">
    <name type="scientific">Hanseniaspora opuntiae</name>
    <dbReference type="NCBI Taxonomy" id="211096"/>
    <lineage>
        <taxon>Eukaryota</taxon>
        <taxon>Fungi</taxon>
        <taxon>Dikarya</taxon>
        <taxon>Ascomycota</taxon>
        <taxon>Saccharomycotina</taxon>
        <taxon>Saccharomycetes</taxon>
        <taxon>Saccharomycodales</taxon>
        <taxon>Saccharomycodaceae</taxon>
        <taxon>Hanseniaspora</taxon>
    </lineage>
</organism>
<keyword evidence="13" id="KW-1185">Reference proteome</keyword>
<dbReference type="GO" id="GO:0006357">
    <property type="term" value="P:regulation of transcription by RNA polymerase II"/>
    <property type="evidence" value="ECO:0007669"/>
    <property type="project" value="TreeGrafter"/>
</dbReference>
<dbReference type="InterPro" id="IPR017907">
    <property type="entry name" value="Znf_RING_CS"/>
</dbReference>
<feature type="coiled-coil region" evidence="10">
    <location>
        <begin position="190"/>
        <end position="224"/>
    </location>
</feature>
<evidence type="ECO:0000256" key="8">
    <source>
        <dbReference type="ARBA" id="ARBA00033277"/>
    </source>
</evidence>
<proteinExistence type="predicted"/>
<keyword evidence="6" id="KW-0539">Nucleus</keyword>
<dbReference type="Pfam" id="PF17121">
    <property type="entry name" value="zf-C3HC4_5"/>
    <property type="match status" value="1"/>
</dbReference>
<reference evidence="13" key="1">
    <citation type="journal article" date="2016" name="Genome Announc.">
        <title>Genome sequences of three species of Hanseniaspora isolated from spontaneous wine fermentations.</title>
        <authorList>
            <person name="Sternes P.R."/>
            <person name="Lee D."/>
            <person name="Kutyna D.R."/>
            <person name="Borneman A.R."/>
        </authorList>
    </citation>
    <scope>NUCLEOTIDE SEQUENCE [LARGE SCALE GENOMIC DNA]</scope>
    <source>
        <strain evidence="13">AWRI3578</strain>
    </source>
</reference>
<keyword evidence="4 9" id="KW-0863">Zinc-finger</keyword>
<gene>
    <name evidence="12" type="ORF">AWRI3578_g3178</name>
</gene>
<dbReference type="InterPro" id="IPR013083">
    <property type="entry name" value="Znf_RING/FYVE/PHD"/>
</dbReference>
<protein>
    <recommendedName>
        <fullName evidence="2">RNA polymerase II transcription factor B subunit 3</fullName>
    </recommendedName>
    <alternativeName>
        <fullName evidence="8">RNA polymerase II transcription factor B 38 kDa subunit</fullName>
    </alternativeName>
    <alternativeName>
        <fullName evidence="7">RNA polymerase II transcription factor B p38 subunit</fullName>
    </alternativeName>
</protein>
<dbReference type="SUPFAM" id="SSF57850">
    <property type="entry name" value="RING/U-box"/>
    <property type="match status" value="1"/>
</dbReference>
<dbReference type="PROSITE" id="PS50089">
    <property type="entry name" value="ZF_RING_2"/>
    <property type="match status" value="1"/>
</dbReference>
<dbReference type="GO" id="GO:0070985">
    <property type="term" value="C:transcription factor TFIIK complex"/>
    <property type="evidence" value="ECO:0007669"/>
    <property type="project" value="UniProtKB-ARBA"/>
</dbReference>
<dbReference type="InterPro" id="IPR004575">
    <property type="entry name" value="MAT1/Tfb3"/>
</dbReference>
<evidence type="ECO:0000256" key="9">
    <source>
        <dbReference type="PROSITE-ProRule" id="PRU00175"/>
    </source>
</evidence>
<evidence type="ECO:0000256" key="4">
    <source>
        <dbReference type="ARBA" id="ARBA00022771"/>
    </source>
</evidence>
<dbReference type="AlphaFoldDB" id="A0A1E5R9D3"/>
<sequence>MNQVAGVIRTDQLERGIDSAAKRQKLYSDDESEVESENENDDMRDIVCPICKTSRYLSPDMKFLVNPECYHKICESCVDRIFSLGPTKCPYENCNKILRKLKFKRQIFDNIEIEKEIDIRNKVYKIMNKLEEDFDTKEEYDKFLEDREDVIFELSNLDSENEEQIAFVEKKLSKYEQMHKKLISTNNQKLKRQENSQKDMQNMQQVLERERQQLIKQIDEQNIEDNQSYKQRIIDELSKGTDKNKIIANVKMEIKLKKSSQRRKLEELNKVLKSNSYTHNHFDKLKDNGSAADLGDVPFTPFNGDRDLQKKYKVREDENVYYDPFISNLSKNPKYVANGFDEKQVYDILLNEAFLGFGVYVEEEKKKLKS</sequence>
<dbReference type="PROSITE" id="PS00518">
    <property type="entry name" value="ZF_RING_1"/>
    <property type="match status" value="1"/>
</dbReference>
<dbReference type="InterPro" id="IPR015877">
    <property type="entry name" value="MAT1_centre"/>
</dbReference>
<dbReference type="Proteomes" id="UP000095605">
    <property type="component" value="Unassembled WGS sequence"/>
</dbReference>
<dbReference type="Gene3D" id="3.30.40.10">
    <property type="entry name" value="Zinc/RING finger domain, C3HC4 (zinc finger)"/>
    <property type="match status" value="1"/>
</dbReference>
<dbReference type="GO" id="GO:0061575">
    <property type="term" value="F:cyclin-dependent protein serine/threonine kinase activator activity"/>
    <property type="evidence" value="ECO:0007669"/>
    <property type="project" value="InterPro"/>
</dbReference>
<dbReference type="EMBL" id="LPNL01000007">
    <property type="protein sequence ID" value="OEJ83498.1"/>
    <property type="molecule type" value="Genomic_DNA"/>
</dbReference>
<evidence type="ECO:0000256" key="5">
    <source>
        <dbReference type="ARBA" id="ARBA00022833"/>
    </source>
</evidence>
<dbReference type="Pfam" id="PF06391">
    <property type="entry name" value="MAT1"/>
    <property type="match status" value="1"/>
</dbReference>
<dbReference type="PANTHER" id="PTHR12683:SF13">
    <property type="entry name" value="CDK-ACTIVATING KINASE ASSEMBLY FACTOR MAT1"/>
    <property type="match status" value="1"/>
</dbReference>
<accession>A0A1E5R9D3</accession>
<keyword evidence="10" id="KW-0175">Coiled coil</keyword>
<evidence type="ECO:0000256" key="10">
    <source>
        <dbReference type="SAM" id="Coils"/>
    </source>
</evidence>
<keyword evidence="5" id="KW-0862">Zinc</keyword>
<dbReference type="OrthoDB" id="5963at2759"/>
<dbReference type="GO" id="GO:0006289">
    <property type="term" value="P:nucleotide-excision repair"/>
    <property type="evidence" value="ECO:0007669"/>
    <property type="project" value="InterPro"/>
</dbReference>
<evidence type="ECO:0000259" key="11">
    <source>
        <dbReference type="PROSITE" id="PS50089"/>
    </source>
</evidence>
<dbReference type="GO" id="GO:0008270">
    <property type="term" value="F:zinc ion binding"/>
    <property type="evidence" value="ECO:0007669"/>
    <property type="project" value="UniProtKB-KW"/>
</dbReference>
<evidence type="ECO:0000313" key="13">
    <source>
        <dbReference type="Proteomes" id="UP000095605"/>
    </source>
</evidence>
<evidence type="ECO:0000313" key="12">
    <source>
        <dbReference type="EMBL" id="OEJ83498.1"/>
    </source>
</evidence>
<dbReference type="NCBIfam" id="TIGR00570">
    <property type="entry name" value="cdk7"/>
    <property type="match status" value="1"/>
</dbReference>